<keyword evidence="3" id="KW-1185">Reference proteome</keyword>
<dbReference type="EMBL" id="JANJYJ010000001">
    <property type="protein sequence ID" value="KAK3230524.1"/>
    <property type="molecule type" value="Genomic_DNA"/>
</dbReference>
<dbReference type="InterPro" id="IPR044730">
    <property type="entry name" value="RNase_H-like_dom_plant"/>
</dbReference>
<feature type="domain" description="RNase H type-1" evidence="1">
    <location>
        <begin position="3"/>
        <end position="89"/>
    </location>
</feature>
<evidence type="ECO:0000313" key="3">
    <source>
        <dbReference type="Proteomes" id="UP001281410"/>
    </source>
</evidence>
<sequence length="105" mass="11557">MGQSSAEIQAIHRAVTLCVSNTLLHDGEILIVSDSKTAVSWINNLSDFGSIHHVNLIYDIKSDLKFLDRVEVVFKPRGSNSLADSLAKRGSGLKENKLIWSDSSF</sequence>
<dbReference type="Pfam" id="PF13456">
    <property type="entry name" value="RVT_3"/>
    <property type="match status" value="1"/>
</dbReference>
<name>A0AAE0B7F5_9ROSI</name>
<dbReference type="Gene3D" id="3.30.420.10">
    <property type="entry name" value="Ribonuclease H-like superfamily/Ribonuclease H"/>
    <property type="match status" value="1"/>
</dbReference>
<reference evidence="2" key="1">
    <citation type="journal article" date="2023" name="Plant J.">
        <title>Genome sequences and population genomics provide insights into the demographic history, inbreeding, and mutation load of two 'living fossil' tree species of Dipteronia.</title>
        <authorList>
            <person name="Feng Y."/>
            <person name="Comes H.P."/>
            <person name="Chen J."/>
            <person name="Zhu S."/>
            <person name="Lu R."/>
            <person name="Zhang X."/>
            <person name="Li P."/>
            <person name="Qiu J."/>
            <person name="Olsen K.M."/>
            <person name="Qiu Y."/>
        </authorList>
    </citation>
    <scope>NUCLEOTIDE SEQUENCE</scope>
    <source>
        <strain evidence="2">NBL</strain>
    </source>
</reference>
<proteinExistence type="predicted"/>
<dbReference type="InterPro" id="IPR036397">
    <property type="entry name" value="RNaseH_sf"/>
</dbReference>
<dbReference type="Proteomes" id="UP001281410">
    <property type="component" value="Unassembled WGS sequence"/>
</dbReference>
<organism evidence="2 3">
    <name type="scientific">Dipteronia sinensis</name>
    <dbReference type="NCBI Taxonomy" id="43782"/>
    <lineage>
        <taxon>Eukaryota</taxon>
        <taxon>Viridiplantae</taxon>
        <taxon>Streptophyta</taxon>
        <taxon>Embryophyta</taxon>
        <taxon>Tracheophyta</taxon>
        <taxon>Spermatophyta</taxon>
        <taxon>Magnoliopsida</taxon>
        <taxon>eudicotyledons</taxon>
        <taxon>Gunneridae</taxon>
        <taxon>Pentapetalae</taxon>
        <taxon>rosids</taxon>
        <taxon>malvids</taxon>
        <taxon>Sapindales</taxon>
        <taxon>Sapindaceae</taxon>
        <taxon>Hippocastanoideae</taxon>
        <taxon>Acereae</taxon>
        <taxon>Dipteronia</taxon>
    </lineage>
</organism>
<evidence type="ECO:0000259" key="1">
    <source>
        <dbReference type="Pfam" id="PF13456"/>
    </source>
</evidence>
<gene>
    <name evidence="2" type="ORF">Dsin_002405</name>
</gene>
<dbReference type="GO" id="GO:0004523">
    <property type="term" value="F:RNA-DNA hybrid ribonuclease activity"/>
    <property type="evidence" value="ECO:0007669"/>
    <property type="project" value="InterPro"/>
</dbReference>
<dbReference type="GO" id="GO:0003676">
    <property type="term" value="F:nucleic acid binding"/>
    <property type="evidence" value="ECO:0007669"/>
    <property type="project" value="InterPro"/>
</dbReference>
<evidence type="ECO:0000313" key="2">
    <source>
        <dbReference type="EMBL" id="KAK3230524.1"/>
    </source>
</evidence>
<dbReference type="SUPFAM" id="SSF53098">
    <property type="entry name" value="Ribonuclease H-like"/>
    <property type="match status" value="1"/>
</dbReference>
<dbReference type="InterPro" id="IPR012337">
    <property type="entry name" value="RNaseH-like_sf"/>
</dbReference>
<dbReference type="AlphaFoldDB" id="A0AAE0B7F5"/>
<protein>
    <recommendedName>
        <fullName evidence="1">RNase H type-1 domain-containing protein</fullName>
    </recommendedName>
</protein>
<dbReference type="InterPro" id="IPR002156">
    <property type="entry name" value="RNaseH_domain"/>
</dbReference>
<dbReference type="CDD" id="cd06222">
    <property type="entry name" value="RNase_H_like"/>
    <property type="match status" value="1"/>
</dbReference>
<comment type="caution">
    <text evidence="2">The sequence shown here is derived from an EMBL/GenBank/DDBJ whole genome shotgun (WGS) entry which is preliminary data.</text>
</comment>
<accession>A0AAE0B7F5</accession>